<sequence length="81" mass="9419">MCVLDEFIVLDEKRKKDFELIQAFFGLTVLLVGVFLLLALVDFLTDFEEVDWVADLVLLVDFLADFEARLEDLEDFEVDLD</sequence>
<accession>A0AAE9EIH5</accession>
<keyword evidence="1" id="KW-1133">Transmembrane helix</keyword>
<evidence type="ECO:0000313" key="3">
    <source>
        <dbReference type="Proteomes" id="UP000829354"/>
    </source>
</evidence>
<name>A0AAE9EIH5_CAEBR</name>
<evidence type="ECO:0000256" key="1">
    <source>
        <dbReference type="SAM" id="Phobius"/>
    </source>
</evidence>
<gene>
    <name evidence="2" type="ORF">L5515_003668</name>
</gene>
<proteinExistence type="predicted"/>
<keyword evidence="1" id="KW-0812">Transmembrane</keyword>
<feature type="transmembrane region" description="Helical" evidence="1">
    <location>
        <begin position="20"/>
        <end position="41"/>
    </location>
</feature>
<dbReference type="EMBL" id="CP092622">
    <property type="protein sequence ID" value="UMM22473.1"/>
    <property type="molecule type" value="Genomic_DNA"/>
</dbReference>
<keyword evidence="3" id="KW-1185">Reference proteome</keyword>
<reference evidence="2 3" key="1">
    <citation type="submission" date="2022-04" db="EMBL/GenBank/DDBJ databases">
        <title>Chromosome-level reference genomes for two strains of Caenorhabditis briggsae: an improved platform for comparative genomics.</title>
        <authorList>
            <person name="Stevens L."/>
            <person name="Andersen E."/>
        </authorList>
    </citation>
    <scope>NUCLEOTIDE SEQUENCE [LARGE SCALE GENOMIC DNA]</scope>
    <source>
        <strain evidence="2">VX34</strain>
        <tissue evidence="2">Whole-organism</tissue>
    </source>
</reference>
<organism evidence="2 3">
    <name type="scientific">Caenorhabditis briggsae</name>
    <dbReference type="NCBI Taxonomy" id="6238"/>
    <lineage>
        <taxon>Eukaryota</taxon>
        <taxon>Metazoa</taxon>
        <taxon>Ecdysozoa</taxon>
        <taxon>Nematoda</taxon>
        <taxon>Chromadorea</taxon>
        <taxon>Rhabditida</taxon>
        <taxon>Rhabditina</taxon>
        <taxon>Rhabditomorpha</taxon>
        <taxon>Rhabditoidea</taxon>
        <taxon>Rhabditidae</taxon>
        <taxon>Peloderinae</taxon>
        <taxon>Caenorhabditis</taxon>
    </lineage>
</organism>
<evidence type="ECO:0000313" key="2">
    <source>
        <dbReference type="EMBL" id="UMM22473.1"/>
    </source>
</evidence>
<dbReference type="AlphaFoldDB" id="A0AAE9EIH5"/>
<protein>
    <submittedName>
        <fullName evidence="2">Uncharacterized protein</fullName>
    </submittedName>
</protein>
<keyword evidence="1" id="KW-0472">Membrane</keyword>
<dbReference type="Proteomes" id="UP000829354">
    <property type="component" value="Chromosome III"/>
</dbReference>